<dbReference type="PANTHER" id="PTHR31672">
    <property type="entry name" value="BNACNNG10540D PROTEIN"/>
    <property type="match status" value="1"/>
</dbReference>
<dbReference type="EMBL" id="JBDFQZ010000014">
    <property type="protein sequence ID" value="KAK9666713.1"/>
    <property type="molecule type" value="Genomic_DNA"/>
</dbReference>
<dbReference type="PANTHER" id="PTHR31672:SF13">
    <property type="entry name" value="F-BOX PROTEIN CPR30-LIKE"/>
    <property type="match status" value="1"/>
</dbReference>
<protein>
    <recommendedName>
        <fullName evidence="1">F-box domain-containing protein</fullName>
    </recommendedName>
</protein>
<dbReference type="SMART" id="SM00256">
    <property type="entry name" value="FBOX"/>
    <property type="match status" value="1"/>
</dbReference>
<reference evidence="2 3" key="1">
    <citation type="submission" date="2024-03" db="EMBL/GenBank/DDBJ databases">
        <title>WGS assembly of Saponaria officinalis var. Norfolk2.</title>
        <authorList>
            <person name="Jenkins J."/>
            <person name="Shu S."/>
            <person name="Grimwood J."/>
            <person name="Barry K."/>
            <person name="Goodstein D."/>
            <person name="Schmutz J."/>
            <person name="Leebens-Mack J."/>
            <person name="Osbourn A."/>
        </authorList>
    </citation>
    <scope>NUCLEOTIDE SEQUENCE [LARGE SCALE GENOMIC DNA]</scope>
    <source>
        <strain evidence="3">cv. Norfolk2</strain>
        <strain evidence="2">JIC</strain>
        <tissue evidence="2">Leaf</tissue>
    </source>
</reference>
<feature type="domain" description="F-box" evidence="1">
    <location>
        <begin position="7"/>
        <end position="47"/>
    </location>
</feature>
<dbReference type="InterPro" id="IPR036047">
    <property type="entry name" value="F-box-like_dom_sf"/>
</dbReference>
<dbReference type="InterPro" id="IPR017451">
    <property type="entry name" value="F-box-assoc_interact_dom"/>
</dbReference>
<evidence type="ECO:0000259" key="1">
    <source>
        <dbReference type="SMART" id="SM00256"/>
    </source>
</evidence>
<gene>
    <name evidence="2" type="ORF">RND81_14G205900</name>
</gene>
<name>A0AAW1H029_SAPOF</name>
<dbReference type="AlphaFoldDB" id="A0AAW1H029"/>
<accession>A0AAW1H029</accession>
<comment type="caution">
    <text evidence="2">The sequence shown here is derived from an EMBL/GenBank/DDBJ whole genome shotgun (WGS) entry which is preliminary data.</text>
</comment>
<evidence type="ECO:0000313" key="2">
    <source>
        <dbReference type="EMBL" id="KAK9666714.1"/>
    </source>
</evidence>
<proteinExistence type="predicted"/>
<evidence type="ECO:0000313" key="3">
    <source>
        <dbReference type="Proteomes" id="UP001443914"/>
    </source>
</evidence>
<keyword evidence="3" id="KW-1185">Reference proteome</keyword>
<dbReference type="InterPro" id="IPR006527">
    <property type="entry name" value="F-box-assoc_dom_typ1"/>
</dbReference>
<dbReference type="InterPro" id="IPR050796">
    <property type="entry name" value="SCF_F-box_component"/>
</dbReference>
<dbReference type="NCBIfam" id="TIGR01640">
    <property type="entry name" value="F_box_assoc_1"/>
    <property type="match status" value="1"/>
</dbReference>
<dbReference type="EMBL" id="JBDFQZ010000014">
    <property type="protein sequence ID" value="KAK9666714.1"/>
    <property type="molecule type" value="Genomic_DNA"/>
</dbReference>
<dbReference type="Pfam" id="PF07734">
    <property type="entry name" value="FBA_1"/>
    <property type="match status" value="1"/>
</dbReference>
<sequence>METSIILPDHVIEDILLRLPVKHLLPWKCVSKHFYALLWDEHFIKKHYHFQYAMHLADHGDVPLLLAAPSGHHVPAEFHLVPTHGDRDVIVNITPDFERDIPPVVINEGDELCNHRMRCIGLVNGIVCLLWGRSRLVLWNPATREFKDVPRWPIMPDDTDAEKFSPSILGFGFDVQSNDFKILGLIRTINQNALESDCIYEFHVYSLKANSWKRIKDVPRTYLAFDLAFTDSYFNNGVHYWPASELPCIPRNGIVSFNFGSETFKEFESPLAAVPAKTRCRLRVGKYKEGLALLVNRSSENEESFEIWAATEFRDDNEVPSSWQLVVKVPPIYSHISVNICTIRGCGDLLLNICVYDSDEEEWGDVHFADSGACLYNLSTRTFKNLGIVYNSSFRYVESLFPLSRRLI</sequence>
<dbReference type="InterPro" id="IPR001810">
    <property type="entry name" value="F-box_dom"/>
</dbReference>
<dbReference type="Pfam" id="PF00646">
    <property type="entry name" value="F-box"/>
    <property type="match status" value="1"/>
</dbReference>
<dbReference type="Proteomes" id="UP001443914">
    <property type="component" value="Unassembled WGS sequence"/>
</dbReference>
<dbReference type="SUPFAM" id="SSF81383">
    <property type="entry name" value="F-box domain"/>
    <property type="match status" value="1"/>
</dbReference>
<organism evidence="2 3">
    <name type="scientific">Saponaria officinalis</name>
    <name type="common">Common soapwort</name>
    <name type="synonym">Lychnis saponaria</name>
    <dbReference type="NCBI Taxonomy" id="3572"/>
    <lineage>
        <taxon>Eukaryota</taxon>
        <taxon>Viridiplantae</taxon>
        <taxon>Streptophyta</taxon>
        <taxon>Embryophyta</taxon>
        <taxon>Tracheophyta</taxon>
        <taxon>Spermatophyta</taxon>
        <taxon>Magnoliopsida</taxon>
        <taxon>eudicotyledons</taxon>
        <taxon>Gunneridae</taxon>
        <taxon>Pentapetalae</taxon>
        <taxon>Caryophyllales</taxon>
        <taxon>Caryophyllaceae</taxon>
        <taxon>Caryophylleae</taxon>
        <taxon>Saponaria</taxon>
    </lineage>
</organism>